<keyword evidence="3" id="KW-1185">Reference proteome</keyword>
<protein>
    <recommendedName>
        <fullName evidence="4">Secreted protein</fullName>
    </recommendedName>
</protein>
<evidence type="ECO:0000313" key="3">
    <source>
        <dbReference type="Proteomes" id="UP001596058"/>
    </source>
</evidence>
<dbReference type="RefSeq" id="WP_379513657.1">
    <property type="nucleotide sequence ID" value="NZ_JBHSPA010000013.1"/>
</dbReference>
<evidence type="ECO:0008006" key="4">
    <source>
        <dbReference type="Google" id="ProtNLM"/>
    </source>
</evidence>
<evidence type="ECO:0000256" key="1">
    <source>
        <dbReference type="SAM" id="MobiDB-lite"/>
    </source>
</evidence>
<evidence type="ECO:0000313" key="2">
    <source>
        <dbReference type="EMBL" id="MFC5824127.1"/>
    </source>
</evidence>
<organism evidence="2 3">
    <name type="scientific">Nonomuraea insulae</name>
    <dbReference type="NCBI Taxonomy" id="1616787"/>
    <lineage>
        <taxon>Bacteria</taxon>
        <taxon>Bacillati</taxon>
        <taxon>Actinomycetota</taxon>
        <taxon>Actinomycetes</taxon>
        <taxon>Streptosporangiales</taxon>
        <taxon>Streptosporangiaceae</taxon>
        <taxon>Nonomuraea</taxon>
    </lineage>
</organism>
<proteinExistence type="predicted"/>
<feature type="region of interest" description="Disordered" evidence="1">
    <location>
        <begin position="32"/>
        <end position="61"/>
    </location>
</feature>
<dbReference type="EMBL" id="JBHSPA010000013">
    <property type="protein sequence ID" value="MFC5824127.1"/>
    <property type="molecule type" value="Genomic_DNA"/>
</dbReference>
<name>A0ABW1CFI5_9ACTN</name>
<dbReference type="Proteomes" id="UP001596058">
    <property type="component" value="Unassembled WGS sequence"/>
</dbReference>
<reference evidence="3" key="1">
    <citation type="journal article" date="2019" name="Int. J. Syst. Evol. Microbiol.">
        <title>The Global Catalogue of Microorganisms (GCM) 10K type strain sequencing project: providing services to taxonomists for standard genome sequencing and annotation.</title>
        <authorList>
            <consortium name="The Broad Institute Genomics Platform"/>
            <consortium name="The Broad Institute Genome Sequencing Center for Infectious Disease"/>
            <person name="Wu L."/>
            <person name="Ma J."/>
        </authorList>
    </citation>
    <scope>NUCLEOTIDE SEQUENCE [LARGE SCALE GENOMIC DNA]</scope>
    <source>
        <strain evidence="3">CCUG 53903</strain>
    </source>
</reference>
<gene>
    <name evidence="2" type="ORF">ACFPZ3_09725</name>
</gene>
<accession>A0ABW1CFI5</accession>
<comment type="caution">
    <text evidence="2">The sequence shown here is derived from an EMBL/GenBank/DDBJ whole genome shotgun (WGS) entry which is preliminary data.</text>
</comment>
<sequence length="61" mass="6460">MSRQVVAALAVAGALVLAAAVIVIIRVGDPERAAPGSWNERPPEDVASYWTTERMREASPG</sequence>